<dbReference type="RefSeq" id="WP_011029230.1">
    <property type="nucleotide sequence ID" value="NZ_CP009124.1"/>
</dbReference>
<evidence type="ECO:0008006" key="4">
    <source>
        <dbReference type="Google" id="ProtNLM"/>
    </source>
</evidence>
<name>A0ABM5R3I2_STRLI</name>
<dbReference type="Proteomes" id="UP000028682">
    <property type="component" value="Chromosome"/>
</dbReference>
<keyword evidence="3" id="KW-1185">Reference proteome</keyword>
<feature type="region of interest" description="Disordered" evidence="1">
    <location>
        <begin position="47"/>
        <end position="73"/>
    </location>
</feature>
<evidence type="ECO:0000313" key="3">
    <source>
        <dbReference type="Proteomes" id="UP000028682"/>
    </source>
</evidence>
<accession>A0ABM5R3I2</accession>
<feature type="region of interest" description="Disordered" evidence="1">
    <location>
        <begin position="1"/>
        <end position="20"/>
    </location>
</feature>
<proteinExistence type="predicted"/>
<organism evidence="2 3">
    <name type="scientific">Streptomyces lividans TK24</name>
    <dbReference type="NCBI Taxonomy" id="457428"/>
    <lineage>
        <taxon>Bacteria</taxon>
        <taxon>Bacillati</taxon>
        <taxon>Actinomycetota</taxon>
        <taxon>Actinomycetes</taxon>
        <taxon>Kitasatosporales</taxon>
        <taxon>Streptomycetaceae</taxon>
        <taxon>Streptomyces</taxon>
    </lineage>
</organism>
<feature type="compositionally biased region" description="Low complexity" evidence="1">
    <location>
        <begin position="60"/>
        <end position="73"/>
    </location>
</feature>
<dbReference type="EMBL" id="CP009124">
    <property type="protein sequence ID" value="AIJ14827.1"/>
    <property type="molecule type" value="Genomic_DNA"/>
</dbReference>
<protein>
    <recommendedName>
        <fullName evidence="4">Lipoprotein</fullName>
    </recommendedName>
</protein>
<evidence type="ECO:0000313" key="2">
    <source>
        <dbReference type="EMBL" id="AIJ14827.1"/>
    </source>
</evidence>
<sequence>MQHAPAARPSRAPAARPSRIPAVRPLPGAALAAVLALTATACVGGGRGADEADGTVSPTAQSPAALPSSGLPPVLTRGQARGALITAADLGEAWEPTRGAATWRDELLKATADRPDCRRLLDVLYTEDLFGSDAATAPRATVALDDTEDGAQLHYRVTSYRAADLDRTLAWLGTLPDTCGHFTARPARGTARDVRVTGLVLPEAGDARRGLRVTVGGTAPDDGSGGDARDLTLTVDLVAVRLGDDAISLTNGTLGEPADDATRTSVDIGTGRLAEARRQGRAQV</sequence>
<evidence type="ECO:0000256" key="1">
    <source>
        <dbReference type="SAM" id="MobiDB-lite"/>
    </source>
</evidence>
<gene>
    <name evidence="2" type="ORF">SLIV_19395</name>
</gene>
<reference evidence="3" key="1">
    <citation type="submission" date="2014-08" db="EMBL/GenBank/DDBJ databases">
        <title>Complete genome sequence of Streptomyces lividans TK24.</title>
        <authorList>
            <consortium name="StrepSynth"/>
            <person name="Ruckert C."/>
            <person name="Fridjonson O.H."/>
            <person name="Lambert C."/>
            <person name="van Wezel G.P."/>
            <person name="Bernaerts K."/>
            <person name="Anne J."/>
            <person name="Economou A."/>
            <person name="Kalinowski J."/>
        </authorList>
    </citation>
    <scope>NUCLEOTIDE SEQUENCE [LARGE SCALE GENOMIC DNA]</scope>
    <source>
        <strain evidence="3">TK24</strain>
    </source>
</reference>